<evidence type="ECO:0000313" key="2">
    <source>
        <dbReference type="Proteomes" id="UP000663879"/>
    </source>
</evidence>
<dbReference type="OrthoDB" id="10070508at2759"/>
<keyword evidence="2" id="KW-1185">Reference proteome</keyword>
<comment type="caution">
    <text evidence="1">The sequence shown here is derived from an EMBL/GenBank/DDBJ whole genome shotgun (WGS) entry which is preliminary data.</text>
</comment>
<reference evidence="1" key="1">
    <citation type="submission" date="2021-02" db="EMBL/GenBank/DDBJ databases">
        <authorList>
            <person name="Nowell W R."/>
        </authorList>
    </citation>
    <scope>NUCLEOTIDE SEQUENCE</scope>
    <source>
        <strain evidence="1">Ploen Becks lab</strain>
    </source>
</reference>
<dbReference type="Proteomes" id="UP000663879">
    <property type="component" value="Unassembled WGS sequence"/>
</dbReference>
<protein>
    <submittedName>
        <fullName evidence="1">Uncharacterized protein</fullName>
    </submittedName>
</protein>
<name>A0A813QFU6_9BILA</name>
<evidence type="ECO:0000313" key="1">
    <source>
        <dbReference type="EMBL" id="CAF0766482.1"/>
    </source>
</evidence>
<dbReference type="AlphaFoldDB" id="A0A813QFU6"/>
<sequence>MYNHEIDPFVENSRSTKIRNIPITIIRSSQLTNTEFPIPVQIVKNTQKTISSNVKEDCKFLPPISLDKYKLNIDPDPEVIHKKPLDKVRYTQDVSVRYLEPPSLPKPGDIIIRQLPNRQIAPAPPLVVRQTPPTPITPAPLVIRELPPTPPPKISEQLILIPGKVLPPPARKVVIERLPPIPPKPQQIFLEKWLPFKKQKRRVIYEKAEPDCVLPNPRNLIIQWDPPQVEINRRYKNLGVFKVDPVEYLNRHRSDLINHNEFISKARNIGIPSNLIEKDSHQDLGEPELEGDIEALNLIDLDRVGLSNYRDLLNNFGIRVVDNSPGEFGFVRENSKLISIDQVENIVDDLNSGSEKLISDVELRNYFNSINDDNDDDDFNYEEFEVEY</sequence>
<accession>A0A813QFU6</accession>
<proteinExistence type="predicted"/>
<dbReference type="EMBL" id="CAJNOC010000479">
    <property type="protein sequence ID" value="CAF0766482.1"/>
    <property type="molecule type" value="Genomic_DNA"/>
</dbReference>
<gene>
    <name evidence="1" type="ORF">OXX778_LOCUS4719</name>
</gene>
<organism evidence="1 2">
    <name type="scientific">Brachionus calyciflorus</name>
    <dbReference type="NCBI Taxonomy" id="104777"/>
    <lineage>
        <taxon>Eukaryota</taxon>
        <taxon>Metazoa</taxon>
        <taxon>Spiralia</taxon>
        <taxon>Gnathifera</taxon>
        <taxon>Rotifera</taxon>
        <taxon>Eurotatoria</taxon>
        <taxon>Monogononta</taxon>
        <taxon>Pseudotrocha</taxon>
        <taxon>Ploima</taxon>
        <taxon>Brachionidae</taxon>
        <taxon>Brachionus</taxon>
    </lineage>
</organism>